<dbReference type="InterPro" id="IPR009057">
    <property type="entry name" value="Homeodomain-like_sf"/>
</dbReference>
<feature type="domain" description="HTH tetR-type" evidence="4">
    <location>
        <begin position="1"/>
        <end position="50"/>
    </location>
</feature>
<dbReference type="OrthoDB" id="6372249at2759"/>
<dbReference type="SUPFAM" id="SSF46689">
    <property type="entry name" value="Homeodomain-like"/>
    <property type="match status" value="1"/>
</dbReference>
<evidence type="ECO:0000256" key="2">
    <source>
        <dbReference type="ARBA" id="ARBA00023125"/>
    </source>
</evidence>
<dbReference type="InterPro" id="IPR036271">
    <property type="entry name" value="Tet_transcr_reg_TetR-rel_C_sf"/>
</dbReference>
<gene>
    <name evidence="5" type="ORF">BVRB_037070</name>
</gene>
<keyword evidence="6" id="KW-1185">Reference proteome</keyword>
<dbReference type="PANTHER" id="PTHR47506">
    <property type="entry name" value="TRANSCRIPTIONAL REGULATORY PROTEIN"/>
    <property type="match status" value="1"/>
</dbReference>
<dbReference type="InterPro" id="IPR011075">
    <property type="entry name" value="TetR_C"/>
</dbReference>
<evidence type="ECO:0000259" key="4">
    <source>
        <dbReference type="PROSITE" id="PS50977"/>
    </source>
</evidence>
<dbReference type="PROSITE" id="PS50977">
    <property type="entry name" value="HTH_TETR_2"/>
    <property type="match status" value="1"/>
</dbReference>
<dbReference type="Pfam" id="PF00440">
    <property type="entry name" value="TetR_N"/>
    <property type="match status" value="1"/>
</dbReference>
<dbReference type="SUPFAM" id="SSF48498">
    <property type="entry name" value="Tetracyclin repressor-like, C-terminal domain"/>
    <property type="match status" value="1"/>
</dbReference>
<name>A0A0J7YP21_BETVV</name>
<keyword evidence="3" id="KW-0804">Transcription</keyword>
<evidence type="ECO:0000256" key="1">
    <source>
        <dbReference type="ARBA" id="ARBA00023015"/>
    </source>
</evidence>
<dbReference type="Gene3D" id="1.10.357.10">
    <property type="entry name" value="Tetracycline Repressor, domain 2"/>
    <property type="match status" value="1"/>
</dbReference>
<reference evidence="5 6" key="1">
    <citation type="journal article" date="2014" name="Nature">
        <title>The genome of the recently domesticated crop plant sugar beet (Beta vulgaris).</title>
        <authorList>
            <person name="Dohm J.C."/>
            <person name="Minoche A.E."/>
            <person name="Holtgrawe D."/>
            <person name="Capella-Gutierrez S."/>
            <person name="Zakrzewski F."/>
            <person name="Tafer H."/>
            <person name="Rupp O."/>
            <person name="Sorensen T.R."/>
            <person name="Stracke R."/>
            <person name="Reinhardt R."/>
            <person name="Goesmann A."/>
            <person name="Kraft T."/>
            <person name="Schulz B."/>
            <person name="Stadler P.F."/>
            <person name="Schmidt T."/>
            <person name="Gabaldon T."/>
            <person name="Lehrach H."/>
            <person name="Weisshaar B."/>
            <person name="Himmelbauer H."/>
        </authorList>
    </citation>
    <scope>NUCLEOTIDE SEQUENCE [LARGE SCALE GENOMIC DNA]</scope>
    <source>
        <tissue evidence="5">Taproot</tissue>
    </source>
</reference>
<dbReference type="Proteomes" id="UP000035740">
    <property type="component" value="Unassembled WGS sequence"/>
</dbReference>
<dbReference type="InterPro" id="IPR001647">
    <property type="entry name" value="HTH_TetR"/>
</dbReference>
<dbReference type="EMBL" id="KQ110535">
    <property type="protein sequence ID" value="KMS65331.1"/>
    <property type="molecule type" value="Genomic_DNA"/>
</dbReference>
<dbReference type="AlphaFoldDB" id="A0A0J7YP21"/>
<protein>
    <recommendedName>
        <fullName evidence="4">HTH tetR-type domain-containing protein</fullName>
    </recommendedName>
</protein>
<sequence>MHVFWKKGYEGTSMPDLTDAMGINRPSIYATFGNKEELYRKALQRYSDKSTAFFRECLDAPTVREGLERFFCGSADAYACKERPRGCMAVQGALVGSDDAEGVCNEGKIQREAIMEILQERFERGVAEGDLPKDTDAHALARFYVAILQGMSVQSASGVSCADLKSIAYQALAALPKA</sequence>
<keyword evidence="2" id="KW-0238">DNA-binding</keyword>
<dbReference type="Gramene" id="KMS65331">
    <property type="protein sequence ID" value="KMS65331"/>
    <property type="gene ID" value="BVRB_037070"/>
</dbReference>
<proteinExistence type="predicted"/>
<dbReference type="Gene3D" id="1.10.10.60">
    <property type="entry name" value="Homeodomain-like"/>
    <property type="match status" value="1"/>
</dbReference>
<dbReference type="GO" id="GO:0003677">
    <property type="term" value="F:DNA binding"/>
    <property type="evidence" value="ECO:0007669"/>
    <property type="project" value="UniProtKB-KW"/>
</dbReference>
<evidence type="ECO:0000313" key="5">
    <source>
        <dbReference type="EMBL" id="KMS65331.1"/>
    </source>
</evidence>
<organism evidence="5 6">
    <name type="scientific">Beta vulgaris subsp. vulgaris</name>
    <name type="common">Beet</name>
    <dbReference type="NCBI Taxonomy" id="3555"/>
    <lineage>
        <taxon>Eukaryota</taxon>
        <taxon>Viridiplantae</taxon>
        <taxon>Streptophyta</taxon>
        <taxon>Embryophyta</taxon>
        <taxon>Tracheophyta</taxon>
        <taxon>Spermatophyta</taxon>
        <taxon>Magnoliopsida</taxon>
        <taxon>eudicotyledons</taxon>
        <taxon>Gunneridae</taxon>
        <taxon>Pentapetalae</taxon>
        <taxon>Caryophyllales</taxon>
        <taxon>Chenopodiaceae</taxon>
        <taxon>Betoideae</taxon>
        <taxon>Beta</taxon>
    </lineage>
</organism>
<dbReference type="PANTHER" id="PTHR47506:SF1">
    <property type="entry name" value="HTH-TYPE TRANSCRIPTIONAL REGULATOR YJDC"/>
    <property type="match status" value="1"/>
</dbReference>
<evidence type="ECO:0000313" key="6">
    <source>
        <dbReference type="Proteomes" id="UP000035740"/>
    </source>
</evidence>
<accession>A0A0J7YP21</accession>
<keyword evidence="1" id="KW-0805">Transcription regulation</keyword>
<evidence type="ECO:0000256" key="3">
    <source>
        <dbReference type="ARBA" id="ARBA00023163"/>
    </source>
</evidence>
<dbReference type="Pfam" id="PF16925">
    <property type="entry name" value="TetR_C_13"/>
    <property type="match status" value="1"/>
</dbReference>